<evidence type="ECO:0000256" key="3">
    <source>
        <dbReference type="ARBA" id="ARBA00022801"/>
    </source>
</evidence>
<proteinExistence type="inferred from homology"/>
<dbReference type="PANTHER" id="PTHR46124">
    <property type="entry name" value="D-AMINOACYL-TRNA DEACYLASE"/>
    <property type="match status" value="1"/>
</dbReference>
<reference evidence="6" key="2">
    <citation type="submission" date="2011-03" db="EMBL/GenBank/DDBJ databases">
        <title>The complete genome of Hippea maritima DSM 10411.</title>
        <authorList>
            <consortium name="US DOE Joint Genome Institute (JGI-PGF)"/>
            <person name="Lucas S."/>
            <person name="Copeland A."/>
            <person name="Lapidus A."/>
            <person name="Bruce D."/>
            <person name="Goodwin L."/>
            <person name="Pitluck S."/>
            <person name="Peters L."/>
            <person name="Kyrpides N."/>
            <person name="Mavromatis K."/>
            <person name="Pagani I."/>
            <person name="Ivanova N."/>
            <person name="Mikhailova N."/>
            <person name="Lu M."/>
            <person name="Detter J.C."/>
            <person name="Tapia R."/>
            <person name="Han C."/>
            <person name="Land M."/>
            <person name="Hauser L."/>
            <person name="Markowitz V."/>
            <person name="Cheng J.-F."/>
            <person name="Hugenholtz P."/>
            <person name="Woyke T."/>
            <person name="Wu D."/>
            <person name="Spring S."/>
            <person name="Schroeder M."/>
            <person name="Brambilla E."/>
            <person name="Klenk H.-P."/>
            <person name="Eisen J.A."/>
        </authorList>
    </citation>
    <scope>NUCLEOTIDE SEQUENCE [LARGE SCALE GENOMIC DNA]</scope>
    <source>
        <strain evidence="6">ATCC 700847 / DSM 10411 / MH2</strain>
    </source>
</reference>
<evidence type="ECO:0000256" key="4">
    <source>
        <dbReference type="PIRSR" id="PIRSR005902-1"/>
    </source>
</evidence>
<dbReference type="OrthoDB" id="9810005at2"/>
<dbReference type="InterPro" id="IPR015991">
    <property type="entry name" value="TatD/YcfH-like"/>
</dbReference>
<dbReference type="Gene3D" id="3.20.20.140">
    <property type="entry name" value="Metal-dependent hydrolases"/>
    <property type="match status" value="1"/>
</dbReference>
<dbReference type="EMBL" id="CP002606">
    <property type="protein sequence ID" value="AEA33147.1"/>
    <property type="molecule type" value="Genomic_DNA"/>
</dbReference>
<dbReference type="InterPro" id="IPR001130">
    <property type="entry name" value="TatD-like"/>
</dbReference>
<organism evidence="5 6">
    <name type="scientific">Hippea maritima (strain ATCC 700847 / DSM 10411 / MH2)</name>
    <dbReference type="NCBI Taxonomy" id="760142"/>
    <lineage>
        <taxon>Bacteria</taxon>
        <taxon>Pseudomonadati</taxon>
        <taxon>Campylobacterota</taxon>
        <taxon>Desulfurellia</taxon>
        <taxon>Desulfurellales</taxon>
        <taxon>Hippeaceae</taxon>
        <taxon>Hippea</taxon>
    </lineage>
</organism>
<dbReference type="eggNOG" id="COG0084">
    <property type="taxonomic scope" value="Bacteria"/>
</dbReference>
<dbReference type="RefSeq" id="WP_013681192.1">
    <property type="nucleotide sequence ID" value="NC_015318.1"/>
</dbReference>
<sequence length="255" mass="28972">MYKIIDTHCHIDMEEFEQDRDEVIQRSKAGGVDAILVPAVEPEDFDKEFKLTQRYETVYQMVGIHPHEAKKATQDAFDRAIEYLNKKKCVGIGEIGLDYYYEHSPRDIQKEVFANFLDIATENGMPVSIHCREAERDLIDIIRSKKDLKGVIHCFSGNDELLKAGLDLGLYFGIGGILTFKKSTLKDVVKEIPLEFIVFETDAPYLAPVPKRGKRNEPLYIYFVIDKMAEITGKDAVEISDVAYHNASSVFSLGL</sequence>
<dbReference type="FunFam" id="3.20.20.140:FF:000005">
    <property type="entry name" value="TatD family hydrolase"/>
    <property type="match status" value="1"/>
</dbReference>
<evidence type="ECO:0000313" key="5">
    <source>
        <dbReference type="EMBL" id="AEA33147.1"/>
    </source>
</evidence>
<keyword evidence="6" id="KW-1185">Reference proteome</keyword>
<dbReference type="GO" id="GO:0004536">
    <property type="term" value="F:DNA nuclease activity"/>
    <property type="evidence" value="ECO:0007669"/>
    <property type="project" value="InterPro"/>
</dbReference>
<dbReference type="NCBIfam" id="TIGR00010">
    <property type="entry name" value="YchF/TatD family DNA exonuclease"/>
    <property type="match status" value="1"/>
</dbReference>
<dbReference type="PIRSF" id="PIRSF005902">
    <property type="entry name" value="DNase_TatD"/>
    <property type="match status" value="1"/>
</dbReference>
<dbReference type="GO" id="GO:0046872">
    <property type="term" value="F:metal ion binding"/>
    <property type="evidence" value="ECO:0007669"/>
    <property type="project" value="UniProtKB-KW"/>
</dbReference>
<dbReference type="AlphaFoldDB" id="F2LX89"/>
<dbReference type="CDD" id="cd01310">
    <property type="entry name" value="TatD_DNAse"/>
    <property type="match status" value="1"/>
</dbReference>
<evidence type="ECO:0000313" key="6">
    <source>
        <dbReference type="Proteomes" id="UP000008139"/>
    </source>
</evidence>
<name>F2LX89_HIPMA</name>
<keyword evidence="3 5" id="KW-0378">Hydrolase</keyword>
<accession>F2LX89</accession>
<evidence type="ECO:0000256" key="1">
    <source>
        <dbReference type="ARBA" id="ARBA00009275"/>
    </source>
</evidence>
<feature type="binding site" evidence="4">
    <location>
        <position position="94"/>
    </location>
    <ligand>
        <name>a divalent metal cation</name>
        <dbReference type="ChEBI" id="CHEBI:60240"/>
        <label>1</label>
    </ligand>
</feature>
<evidence type="ECO:0000256" key="2">
    <source>
        <dbReference type="ARBA" id="ARBA00022723"/>
    </source>
</evidence>
<dbReference type="STRING" id="760142.Hipma_0168"/>
<dbReference type="GO" id="GO:0016788">
    <property type="term" value="F:hydrolase activity, acting on ester bonds"/>
    <property type="evidence" value="ECO:0007669"/>
    <property type="project" value="InterPro"/>
</dbReference>
<dbReference type="InParanoid" id="F2LX89"/>
<dbReference type="HOGENOM" id="CLU_031506_4_2_7"/>
<keyword evidence="2 4" id="KW-0479">Metal-binding</keyword>
<dbReference type="Pfam" id="PF01026">
    <property type="entry name" value="TatD_DNase"/>
    <property type="match status" value="1"/>
</dbReference>
<dbReference type="PANTHER" id="PTHR46124:SF2">
    <property type="entry name" value="D-AMINOACYL-TRNA DEACYLASE"/>
    <property type="match status" value="1"/>
</dbReference>
<dbReference type="InterPro" id="IPR032466">
    <property type="entry name" value="Metal_Hydrolase"/>
</dbReference>
<reference evidence="5 6" key="1">
    <citation type="journal article" date="2011" name="Stand. Genomic Sci.">
        <title>Complete genome sequence of the thermophilic sulfur-reducer Hippea maritima type strain (MH(2)).</title>
        <authorList>
            <person name="Huntemann M."/>
            <person name="Lu M."/>
            <person name="Nolan M."/>
            <person name="Lapidus A."/>
            <person name="Lucas S."/>
            <person name="Hammon N."/>
            <person name="Deshpande S."/>
            <person name="Cheng J.F."/>
            <person name="Tapia R."/>
            <person name="Han C."/>
            <person name="Goodwin L."/>
            <person name="Pitluck S."/>
            <person name="Liolios K."/>
            <person name="Pagani I."/>
            <person name="Ivanova N."/>
            <person name="Ovchinikova G."/>
            <person name="Pati A."/>
            <person name="Chen A."/>
            <person name="Palaniappan K."/>
            <person name="Land M."/>
            <person name="Hauser L."/>
            <person name="Jeffries C.D."/>
            <person name="Detter J.C."/>
            <person name="Brambilla E.M."/>
            <person name="Rohde M."/>
            <person name="Spring S."/>
            <person name="Goker M."/>
            <person name="Woyke T."/>
            <person name="Bristow J."/>
            <person name="Eisen J.A."/>
            <person name="Markowitz V."/>
            <person name="Hugenholtz P."/>
            <person name="Kyrpides N.C."/>
            <person name="Klenk H.P."/>
            <person name="Mavromatis K."/>
        </authorList>
    </citation>
    <scope>NUCLEOTIDE SEQUENCE [LARGE SCALE GENOMIC DNA]</scope>
    <source>
        <strain evidence="6">ATCC 700847 / DSM 10411 / MH2</strain>
    </source>
</reference>
<dbReference type="InterPro" id="IPR018228">
    <property type="entry name" value="DNase_TatD-rel_CS"/>
</dbReference>
<dbReference type="SUPFAM" id="SSF51556">
    <property type="entry name" value="Metallo-dependent hydrolases"/>
    <property type="match status" value="1"/>
</dbReference>
<comment type="similarity">
    <text evidence="1">Belongs to the metallo-dependent hydrolases superfamily. TatD-type hydrolase family.</text>
</comment>
<protein>
    <submittedName>
        <fullName evidence="5">Hydrolase, TatD family</fullName>
    </submittedName>
</protein>
<feature type="binding site" evidence="4">
    <location>
        <position position="10"/>
    </location>
    <ligand>
        <name>a divalent metal cation</name>
        <dbReference type="ChEBI" id="CHEBI:60240"/>
        <label>1</label>
    </ligand>
</feature>
<dbReference type="Proteomes" id="UP000008139">
    <property type="component" value="Chromosome"/>
</dbReference>
<feature type="binding site" evidence="4">
    <location>
        <position position="130"/>
    </location>
    <ligand>
        <name>a divalent metal cation</name>
        <dbReference type="ChEBI" id="CHEBI:60240"/>
        <label>2</label>
    </ligand>
</feature>
<feature type="binding site" evidence="4">
    <location>
        <position position="202"/>
    </location>
    <ligand>
        <name>a divalent metal cation</name>
        <dbReference type="ChEBI" id="CHEBI:60240"/>
        <label>1</label>
    </ligand>
</feature>
<dbReference type="FunCoup" id="F2LX89">
    <property type="interactions" value="402"/>
</dbReference>
<feature type="binding site" evidence="4">
    <location>
        <position position="8"/>
    </location>
    <ligand>
        <name>a divalent metal cation</name>
        <dbReference type="ChEBI" id="CHEBI:60240"/>
        <label>1</label>
    </ligand>
</feature>
<dbReference type="PROSITE" id="PS01137">
    <property type="entry name" value="TATD_1"/>
    <property type="match status" value="1"/>
</dbReference>
<feature type="binding site" evidence="4">
    <location>
        <position position="153"/>
    </location>
    <ligand>
        <name>a divalent metal cation</name>
        <dbReference type="ChEBI" id="CHEBI:60240"/>
        <label>2</label>
    </ligand>
</feature>
<dbReference type="KEGG" id="hmr:Hipma_0168"/>
<gene>
    <name evidence="5" type="ordered locus">Hipma_0168</name>
</gene>